<reference evidence="1 2" key="1">
    <citation type="submission" date="2022-05" db="EMBL/GenBank/DDBJ databases">
        <authorList>
            <consortium name="Genoscope - CEA"/>
            <person name="William W."/>
        </authorList>
    </citation>
    <scope>NUCLEOTIDE SEQUENCE [LARGE SCALE GENOMIC DNA]</scope>
</reference>
<evidence type="ECO:0000313" key="2">
    <source>
        <dbReference type="Proteomes" id="UP001159428"/>
    </source>
</evidence>
<dbReference type="Proteomes" id="UP001159428">
    <property type="component" value="Unassembled WGS sequence"/>
</dbReference>
<dbReference type="AlphaFoldDB" id="A0AAU9XCZ4"/>
<protein>
    <submittedName>
        <fullName evidence="1">Uncharacterized protein</fullName>
    </submittedName>
</protein>
<accession>A0AAU9XCZ4</accession>
<dbReference type="PANTHER" id="PTHR33845:SF1">
    <property type="entry name" value="C2H2-TYPE DOMAIN-CONTAINING PROTEIN"/>
    <property type="match status" value="1"/>
</dbReference>
<proteinExistence type="predicted"/>
<name>A0AAU9XCZ4_9CNID</name>
<gene>
    <name evidence="1" type="ORF">PMEA_00020192</name>
</gene>
<organism evidence="1 2">
    <name type="scientific">Pocillopora meandrina</name>
    <dbReference type="NCBI Taxonomy" id="46732"/>
    <lineage>
        <taxon>Eukaryota</taxon>
        <taxon>Metazoa</taxon>
        <taxon>Cnidaria</taxon>
        <taxon>Anthozoa</taxon>
        <taxon>Hexacorallia</taxon>
        <taxon>Scleractinia</taxon>
        <taxon>Astrocoeniina</taxon>
        <taxon>Pocilloporidae</taxon>
        <taxon>Pocillopora</taxon>
    </lineage>
</organism>
<comment type="caution">
    <text evidence="1">The sequence shown here is derived from an EMBL/GenBank/DDBJ whole genome shotgun (WGS) entry which is preliminary data.</text>
</comment>
<evidence type="ECO:0000313" key="1">
    <source>
        <dbReference type="EMBL" id="CAH3142431.1"/>
    </source>
</evidence>
<keyword evidence="2" id="KW-1185">Reference proteome</keyword>
<sequence>MYVSPKQLDHFLDFITSAHIVQDLPFGEKTLKLSTKEEIAVPNVIRTLIPERIVQQYNAFCCESGFVPMARSTLIAILNVCSASTRNSLQELDYFTAQGAKAFEDLEGVVEKIGEKCGKGSLWVKEKKEQLKSAKSNQPVFLVHASMRSSVPDHCRAYALSDPGDQDYLLECDHDHEDRCDRCSQLASVVAEIKETLEASNCSNDTKDELKFVIVQCKQNINAWKSHLLRSGNQDECRLDILKQLDETSVLIVLDWAMKYLPRKFRESQTDWFAERGITWHIAVALRRGTDSQMEMMTFVHIFDNCNQDSRIVLAILNDVFHRLKGVMPQLQSVYLRQDNAGCYHCSLSIVTARQVAEVNGLRLARMDFSDAQGGKGPCDRKAATIKSHIAVYLNSGHDIKTASLMLESISSFDGVAGVPAMICSPPTSLLRTSIKWEGVSFISNIQHDKVFKSMESLQDWSRKACAVQ</sequence>
<dbReference type="EMBL" id="CALNXJ010000036">
    <property type="protein sequence ID" value="CAH3142431.1"/>
    <property type="molecule type" value="Genomic_DNA"/>
</dbReference>
<dbReference type="PANTHER" id="PTHR33845">
    <property type="entry name" value="C2H2-TYPE DOMAIN-CONTAINING PROTEIN"/>
    <property type="match status" value="1"/>
</dbReference>